<dbReference type="PIRSF" id="PIRSF020634">
    <property type="entry name" value="TerY_vWA"/>
    <property type="match status" value="1"/>
</dbReference>
<dbReference type="InterPro" id="IPR036465">
    <property type="entry name" value="vWFA_dom_sf"/>
</dbReference>
<dbReference type="OrthoDB" id="9806395at2"/>
<dbReference type="InterPro" id="IPR002035">
    <property type="entry name" value="VWF_A"/>
</dbReference>
<feature type="compositionally biased region" description="Pro residues" evidence="1">
    <location>
        <begin position="204"/>
        <end position="215"/>
    </location>
</feature>
<organism evidence="3 4">
    <name type="scientific">Massilia glaciei</name>
    <dbReference type="NCBI Taxonomy" id="1524097"/>
    <lineage>
        <taxon>Bacteria</taxon>
        <taxon>Pseudomonadati</taxon>
        <taxon>Pseudomonadota</taxon>
        <taxon>Betaproteobacteria</taxon>
        <taxon>Burkholderiales</taxon>
        <taxon>Oxalobacteraceae</taxon>
        <taxon>Telluria group</taxon>
        <taxon>Massilia</taxon>
    </lineage>
</organism>
<comment type="caution">
    <text evidence="3">The sequence shown here is derived from an EMBL/GenBank/DDBJ whole genome shotgun (WGS) entry which is preliminary data.</text>
</comment>
<proteinExistence type="predicted"/>
<evidence type="ECO:0000313" key="4">
    <source>
        <dbReference type="Proteomes" id="UP000241421"/>
    </source>
</evidence>
<accession>A0A2U2I5H3</accession>
<gene>
    <name evidence="3" type="ORF">C7C56_004930</name>
</gene>
<evidence type="ECO:0000256" key="1">
    <source>
        <dbReference type="SAM" id="MobiDB-lite"/>
    </source>
</evidence>
<dbReference type="RefSeq" id="WP_106756361.1">
    <property type="nucleotide sequence ID" value="NZ_PXWF02000063.1"/>
</dbReference>
<protein>
    <submittedName>
        <fullName evidence="3">VWA domain-containing protein</fullName>
    </submittedName>
</protein>
<dbReference type="PROSITE" id="PS50234">
    <property type="entry name" value="VWFA"/>
    <property type="match status" value="1"/>
</dbReference>
<evidence type="ECO:0000313" key="3">
    <source>
        <dbReference type="EMBL" id="PWF54899.1"/>
    </source>
</evidence>
<dbReference type="SUPFAM" id="SSF53300">
    <property type="entry name" value="vWA-like"/>
    <property type="match status" value="1"/>
</dbReference>
<feature type="compositionally biased region" description="Low complexity" evidence="1">
    <location>
        <begin position="193"/>
        <end position="202"/>
    </location>
</feature>
<dbReference type="SMART" id="SM00327">
    <property type="entry name" value="VWA"/>
    <property type="match status" value="1"/>
</dbReference>
<dbReference type="Pfam" id="PF00092">
    <property type="entry name" value="VWA"/>
    <property type="match status" value="1"/>
</dbReference>
<dbReference type="AlphaFoldDB" id="A0A2U2I5H3"/>
<dbReference type="EMBL" id="PXWF02000063">
    <property type="protein sequence ID" value="PWF54899.1"/>
    <property type="molecule type" value="Genomic_DNA"/>
</dbReference>
<reference evidence="3 4" key="1">
    <citation type="submission" date="2018-04" db="EMBL/GenBank/DDBJ databases">
        <title>Massilia violaceinigra sp. nov., a novel purple-pigmented bacterium isolated from Tianshan glacier, Xinjiang, China.</title>
        <authorList>
            <person name="Wang H."/>
        </authorList>
    </citation>
    <scope>NUCLEOTIDE SEQUENCE [LARGE SCALE GENOMIC DNA]</scope>
    <source>
        <strain evidence="3 4">B448-2</strain>
    </source>
</reference>
<feature type="region of interest" description="Disordered" evidence="1">
    <location>
        <begin position="193"/>
        <end position="215"/>
    </location>
</feature>
<keyword evidence="4" id="KW-1185">Reference proteome</keyword>
<evidence type="ECO:0000259" key="2">
    <source>
        <dbReference type="PROSITE" id="PS50234"/>
    </source>
</evidence>
<dbReference type="Gene3D" id="3.40.50.410">
    <property type="entry name" value="von Willebrand factor, type A domain"/>
    <property type="match status" value="1"/>
</dbReference>
<name>A0A2U2I5H3_9BURK</name>
<dbReference type="InterPro" id="IPR011392">
    <property type="entry name" value="Tellurite-R_TerY"/>
</dbReference>
<feature type="domain" description="VWFA" evidence="2">
    <location>
        <begin position="7"/>
        <end position="183"/>
    </location>
</feature>
<dbReference type="Proteomes" id="UP000241421">
    <property type="component" value="Unassembled WGS sequence"/>
</dbReference>
<sequence>MSARRLPVYLALDTSGSMRGEPIQAVNVGLQSFLGSLRQNPFALESVHLSIITFDGKVVEVLPMTPLEAVVLPEIVCPESGPTFLGEALNYICDKVAREVRTSSAEQKGDWRPLLFVMTDGKPSDTQAYNEACLRAKQAHFGSIIACAAGPKSVPDQLKQLTDNVVSLDTMDSSSFSSFFQWVTVAVTTSTTNAGSGAGESADLPPPPPEVQVVL</sequence>